<dbReference type="Proteomes" id="UP001317001">
    <property type="component" value="Chromosome"/>
</dbReference>
<dbReference type="RefSeq" id="WP_257498349.1">
    <property type="nucleotide sequence ID" value="NZ_CP102382.1"/>
</dbReference>
<keyword evidence="2" id="KW-1185">Reference proteome</keyword>
<accession>A0ABY5NPM1</accession>
<dbReference type="EMBL" id="CP102382">
    <property type="protein sequence ID" value="UUV20447.1"/>
    <property type="molecule type" value="Genomic_DNA"/>
</dbReference>
<name>A0ABY5NPM1_9FLAO</name>
<evidence type="ECO:0008006" key="3">
    <source>
        <dbReference type="Google" id="ProtNLM"/>
    </source>
</evidence>
<proteinExistence type="predicted"/>
<evidence type="ECO:0000313" key="2">
    <source>
        <dbReference type="Proteomes" id="UP001317001"/>
    </source>
</evidence>
<evidence type="ECO:0000313" key="1">
    <source>
        <dbReference type="EMBL" id="UUV20447.1"/>
    </source>
</evidence>
<sequence length="238" mass="28765">MYKEHKEFKIDNTKDLPLWRYMDFWKFLKLINSSKIFFPSVEMMGDQNEGKIPEKIYELMVQQDKALRRENNFAQNYKDYIEQRLRKKILILSWNANHNESFALWKMYAKEKLGIAIKTTFERLKKSFEDAEENIYIGEVRYYDNNNPSYITGNAFYTFLNKHNYYEFEKEVRCIIQIKNDDTTTSKNIRVDLKELIEEIYITPFAEKTGLIEIIEYLRDKNKLDFKISISGVNDNWI</sequence>
<reference evidence="1 2" key="1">
    <citation type="submission" date="2022-08" db="EMBL/GenBank/DDBJ databases">
        <title>Myroides zhujiangensis sp. nov., a novel bacterium isolated from sediment in the Pearl River Estuary.</title>
        <authorList>
            <person name="Cui L."/>
        </authorList>
    </citation>
    <scope>NUCLEOTIDE SEQUENCE [LARGE SCALE GENOMIC DNA]</scope>
    <source>
        <strain evidence="1 2">SCSIO 72103</strain>
    </source>
</reference>
<protein>
    <recommendedName>
        <fullName evidence="3">DUF2971 domain-containing protein</fullName>
    </recommendedName>
</protein>
<gene>
    <name evidence="1" type="ORF">NPX36_08705</name>
</gene>
<organism evidence="1 2">
    <name type="scientific">Paenimyroides aestuarii</name>
    <dbReference type="NCBI Taxonomy" id="2968490"/>
    <lineage>
        <taxon>Bacteria</taxon>
        <taxon>Pseudomonadati</taxon>
        <taxon>Bacteroidota</taxon>
        <taxon>Flavobacteriia</taxon>
        <taxon>Flavobacteriales</taxon>
        <taxon>Flavobacteriaceae</taxon>
        <taxon>Paenimyroides</taxon>
    </lineage>
</organism>